<keyword evidence="1" id="KW-0732">Signal</keyword>
<dbReference type="FunCoup" id="E3JA05">
    <property type="interactions" value="24"/>
</dbReference>
<dbReference type="InParanoid" id="E3JA05"/>
<dbReference type="Proteomes" id="UP000002484">
    <property type="component" value="Chromosome"/>
</dbReference>
<dbReference type="STRING" id="298654.FraEuI1c_0484"/>
<reference evidence="3 4" key="1">
    <citation type="submission" date="2010-10" db="EMBL/GenBank/DDBJ databases">
        <title>Complete sequence of Frankia sp. EuI1c.</title>
        <authorList>
            <consortium name="US DOE Joint Genome Institute"/>
            <person name="Lucas S."/>
            <person name="Copeland A."/>
            <person name="Lapidus A."/>
            <person name="Cheng J.-F."/>
            <person name="Bruce D."/>
            <person name="Goodwin L."/>
            <person name="Pitluck S."/>
            <person name="Chertkov O."/>
            <person name="Detter J.C."/>
            <person name="Han C."/>
            <person name="Tapia R."/>
            <person name="Land M."/>
            <person name="Hauser L."/>
            <person name="Jeffries C."/>
            <person name="Kyrpides N."/>
            <person name="Ivanova N."/>
            <person name="Mikhailova N."/>
            <person name="Beauchemin N."/>
            <person name="Sen A."/>
            <person name="Sur S.A."/>
            <person name="Gtari M."/>
            <person name="Wall L."/>
            <person name="Tisa L."/>
            <person name="Woyke T."/>
        </authorList>
    </citation>
    <scope>NUCLEOTIDE SEQUENCE [LARGE SCALE GENOMIC DNA]</scope>
    <source>
        <strain evidence="4">DSM 45817 / CECT 9037 / EuI1c</strain>
    </source>
</reference>
<keyword evidence="2" id="KW-0378">Hydrolase</keyword>
<dbReference type="SUPFAM" id="SSF53474">
    <property type="entry name" value="alpha/beta-Hydrolases"/>
    <property type="match status" value="1"/>
</dbReference>
<evidence type="ECO:0000313" key="3">
    <source>
        <dbReference type="EMBL" id="ADP78567.1"/>
    </source>
</evidence>
<dbReference type="KEGG" id="fri:FraEuI1c_0484"/>
<evidence type="ECO:0000256" key="1">
    <source>
        <dbReference type="ARBA" id="ARBA00022729"/>
    </source>
</evidence>
<proteinExistence type="predicted"/>
<protein>
    <submittedName>
        <fullName evidence="3">Putative esterase lipoprotein</fullName>
    </submittedName>
</protein>
<dbReference type="eggNOG" id="COG3509">
    <property type="taxonomic scope" value="Bacteria"/>
</dbReference>
<dbReference type="InterPro" id="IPR050955">
    <property type="entry name" value="Plant_Biomass_Hydrol_Est"/>
</dbReference>
<evidence type="ECO:0000256" key="2">
    <source>
        <dbReference type="ARBA" id="ARBA00022801"/>
    </source>
</evidence>
<dbReference type="InterPro" id="IPR029058">
    <property type="entry name" value="AB_hydrolase_fold"/>
</dbReference>
<dbReference type="PANTHER" id="PTHR43037">
    <property type="entry name" value="UNNAMED PRODUCT-RELATED"/>
    <property type="match status" value="1"/>
</dbReference>
<dbReference type="PANTHER" id="PTHR43037:SF1">
    <property type="entry name" value="BLL1128 PROTEIN"/>
    <property type="match status" value="1"/>
</dbReference>
<dbReference type="RefSeq" id="WP_013421689.1">
    <property type="nucleotide sequence ID" value="NC_014666.1"/>
</dbReference>
<name>E3JA05_PSEI1</name>
<dbReference type="InterPro" id="IPR010126">
    <property type="entry name" value="Esterase_phb"/>
</dbReference>
<dbReference type="AlphaFoldDB" id="E3JA05"/>
<keyword evidence="4" id="KW-1185">Reference proteome</keyword>
<dbReference type="EMBL" id="CP002299">
    <property type="protein sequence ID" value="ADP78567.1"/>
    <property type="molecule type" value="Genomic_DNA"/>
</dbReference>
<dbReference type="GO" id="GO:0005576">
    <property type="term" value="C:extracellular region"/>
    <property type="evidence" value="ECO:0007669"/>
    <property type="project" value="InterPro"/>
</dbReference>
<dbReference type="HOGENOM" id="CLU_027551_4_0_11"/>
<sequence>MTRRLVVDGRTRTFTLHRPAAAPAGRLLPVVLAFHGGFGNGSGMAGLTHLDAVADQNGFLAVYPDGYQRSWNDGRGSTPADRAGVDDVAFVAALIDELVRDERADPRRVYATGISNGGIFTERLGCELADRLAAIAPVAGPMPADLVAGCRPARPIGVLEIHGTADPIVPYSGGHVNGRGGGGQVASVAATGELWRRLDGCAAQPDVRPVADRVSDGTHLSVATAVGCPDGVGVVVDSFTGAGHTWPSGRQYLPKALIGRTSRQLDASRAIWAFFADYHR</sequence>
<evidence type="ECO:0000313" key="4">
    <source>
        <dbReference type="Proteomes" id="UP000002484"/>
    </source>
</evidence>
<dbReference type="Pfam" id="PF10503">
    <property type="entry name" value="Esterase_PHB"/>
    <property type="match status" value="1"/>
</dbReference>
<dbReference type="GO" id="GO:0016787">
    <property type="term" value="F:hydrolase activity"/>
    <property type="evidence" value="ECO:0007669"/>
    <property type="project" value="UniProtKB-KW"/>
</dbReference>
<accession>E3JA05</accession>
<dbReference type="Gene3D" id="3.40.50.1820">
    <property type="entry name" value="alpha/beta hydrolase"/>
    <property type="match status" value="1"/>
</dbReference>
<dbReference type="OrthoDB" id="9767239at2"/>
<gene>
    <name evidence="3" type="ordered locus">FraEuI1c_0484</name>
</gene>
<organism evidence="3 4">
    <name type="scientific">Pseudofrankia inefficax (strain DSM 45817 / CECT 9037 / DDB 130130 / EuI1c)</name>
    <name type="common">Frankia inefficax</name>
    <dbReference type="NCBI Taxonomy" id="298654"/>
    <lineage>
        <taxon>Bacteria</taxon>
        <taxon>Bacillati</taxon>
        <taxon>Actinomycetota</taxon>
        <taxon>Actinomycetes</taxon>
        <taxon>Frankiales</taxon>
        <taxon>Frankiaceae</taxon>
        <taxon>Pseudofrankia</taxon>
    </lineage>
</organism>
<keyword evidence="3" id="KW-0449">Lipoprotein</keyword>